<dbReference type="Proteomes" id="UP000237105">
    <property type="component" value="Unassembled WGS sequence"/>
</dbReference>
<reference evidence="2" key="1">
    <citation type="submission" date="2016-06" db="EMBL/GenBank/DDBJ databases">
        <title>Parallel loss of symbiosis genes in relatives of nitrogen-fixing non-legume Parasponia.</title>
        <authorList>
            <person name="Van Velzen R."/>
            <person name="Holmer R."/>
            <person name="Bu F."/>
            <person name="Rutten L."/>
            <person name="Van Zeijl A."/>
            <person name="Liu W."/>
            <person name="Santuari L."/>
            <person name="Cao Q."/>
            <person name="Sharma T."/>
            <person name="Shen D."/>
            <person name="Roswanjaya Y."/>
            <person name="Wardhani T."/>
            <person name="Kalhor M.S."/>
            <person name="Jansen J."/>
            <person name="Van den Hoogen J."/>
            <person name="Gungor B."/>
            <person name="Hartog M."/>
            <person name="Hontelez J."/>
            <person name="Verver J."/>
            <person name="Yang W.-C."/>
            <person name="Schijlen E."/>
            <person name="Repin R."/>
            <person name="Schilthuizen M."/>
            <person name="Schranz E."/>
            <person name="Heidstra R."/>
            <person name="Miyata K."/>
            <person name="Fedorova E."/>
            <person name="Kohlen W."/>
            <person name="Bisseling T."/>
            <person name="Smit S."/>
            <person name="Geurts R."/>
        </authorList>
    </citation>
    <scope>NUCLEOTIDE SEQUENCE [LARGE SCALE GENOMIC DNA]</scope>
    <source>
        <strain evidence="2">cv. WU1-14</strain>
    </source>
</reference>
<protein>
    <submittedName>
        <fullName evidence="1">Uncharacterized protein</fullName>
    </submittedName>
</protein>
<dbReference type="EMBL" id="JXTB01000690">
    <property type="protein sequence ID" value="PON33954.1"/>
    <property type="molecule type" value="Genomic_DNA"/>
</dbReference>
<name>A0A2P5ABR5_PARAD</name>
<proteinExistence type="predicted"/>
<organism evidence="1 2">
    <name type="scientific">Parasponia andersonii</name>
    <name type="common">Sponia andersonii</name>
    <dbReference type="NCBI Taxonomy" id="3476"/>
    <lineage>
        <taxon>Eukaryota</taxon>
        <taxon>Viridiplantae</taxon>
        <taxon>Streptophyta</taxon>
        <taxon>Embryophyta</taxon>
        <taxon>Tracheophyta</taxon>
        <taxon>Spermatophyta</taxon>
        <taxon>Magnoliopsida</taxon>
        <taxon>eudicotyledons</taxon>
        <taxon>Gunneridae</taxon>
        <taxon>Pentapetalae</taxon>
        <taxon>rosids</taxon>
        <taxon>fabids</taxon>
        <taxon>Rosales</taxon>
        <taxon>Cannabaceae</taxon>
        <taxon>Parasponia</taxon>
    </lineage>
</organism>
<gene>
    <name evidence="1" type="ORF">PanWU01x14_348390</name>
</gene>
<evidence type="ECO:0000313" key="2">
    <source>
        <dbReference type="Proteomes" id="UP000237105"/>
    </source>
</evidence>
<feature type="non-terminal residue" evidence="1">
    <location>
        <position position="62"/>
    </location>
</feature>
<keyword evidence="2" id="KW-1185">Reference proteome</keyword>
<evidence type="ECO:0000313" key="1">
    <source>
        <dbReference type="EMBL" id="PON33954.1"/>
    </source>
</evidence>
<comment type="caution">
    <text evidence="1">The sequence shown here is derived from an EMBL/GenBank/DDBJ whole genome shotgun (WGS) entry which is preliminary data.</text>
</comment>
<sequence>MFLTPIRETFFKIIKPVMHAYGVSSSEISKGTLEEARKPEQSRRRHIVGAALQMREEILWFE</sequence>
<accession>A0A2P5ABR5</accession>
<dbReference type="AlphaFoldDB" id="A0A2P5ABR5"/>